<comment type="caution">
    <text evidence="2">The sequence shown here is derived from an EMBL/GenBank/DDBJ whole genome shotgun (WGS) entry which is preliminary data.</text>
</comment>
<dbReference type="Proteomes" id="UP000295832">
    <property type="component" value="Unassembled WGS sequence"/>
</dbReference>
<proteinExistence type="predicted"/>
<dbReference type="CDD" id="cd07713">
    <property type="entry name" value="DHPS-like_MBL-fold"/>
    <property type="match status" value="1"/>
</dbReference>
<dbReference type="InterPro" id="IPR036866">
    <property type="entry name" value="RibonucZ/Hydroxyglut_hydro"/>
</dbReference>
<evidence type="ECO:0000313" key="3">
    <source>
        <dbReference type="Proteomes" id="UP000295832"/>
    </source>
</evidence>
<dbReference type="STRING" id="926561.GCA_000379025_01215"/>
<dbReference type="AlphaFoldDB" id="A0A4R8GLA5"/>
<dbReference type="InterPro" id="IPR041712">
    <property type="entry name" value="DHPS-like_MBL-fold"/>
</dbReference>
<organism evidence="2 3">
    <name type="scientific">Orenia marismortui</name>
    <dbReference type="NCBI Taxonomy" id="46469"/>
    <lineage>
        <taxon>Bacteria</taxon>
        <taxon>Bacillati</taxon>
        <taxon>Bacillota</taxon>
        <taxon>Clostridia</taxon>
        <taxon>Halanaerobiales</taxon>
        <taxon>Halobacteroidaceae</taxon>
        <taxon>Orenia</taxon>
    </lineage>
</organism>
<dbReference type="PANTHER" id="PTHR13754:SF18">
    <property type="entry name" value="7,8-DIHYDROPTERIN-6-METHYL-4-(BETA-D-RIBOFURANOSYL)-AMINOBENZENE-5'-PHOSPHATE SYNTHASE"/>
    <property type="match status" value="1"/>
</dbReference>
<dbReference type="Gene3D" id="3.60.15.10">
    <property type="entry name" value="Ribonuclease Z/Hydroxyacylglutathione hydrolase-like"/>
    <property type="match status" value="1"/>
</dbReference>
<evidence type="ECO:0000313" key="2">
    <source>
        <dbReference type="EMBL" id="TDX46345.1"/>
    </source>
</evidence>
<dbReference type="Pfam" id="PF00753">
    <property type="entry name" value="Lactamase_B"/>
    <property type="match status" value="1"/>
</dbReference>
<evidence type="ECO:0000259" key="1">
    <source>
        <dbReference type="Pfam" id="PF00753"/>
    </source>
</evidence>
<keyword evidence="3" id="KW-1185">Reference proteome</keyword>
<dbReference type="RefSeq" id="WP_134118787.1">
    <property type="nucleotide sequence ID" value="NZ_SOEG01000042.1"/>
</dbReference>
<dbReference type="SUPFAM" id="SSF56281">
    <property type="entry name" value="Metallo-hydrolase/oxidoreductase"/>
    <property type="match status" value="1"/>
</dbReference>
<name>A0A4R8GLA5_9FIRM</name>
<dbReference type="EMBL" id="SOEG01000042">
    <property type="protein sequence ID" value="TDX46345.1"/>
    <property type="molecule type" value="Genomic_DNA"/>
</dbReference>
<accession>A0A4R8GLA5</accession>
<dbReference type="InterPro" id="IPR052926">
    <property type="entry name" value="Metallo-beta-lactamase_dom"/>
</dbReference>
<protein>
    <submittedName>
        <fullName evidence="2">7, 8-dihydropterin-6-yl-methyl-4-(Beta-D-ribofuranosyl)aminobenzene 5'-phosphate synthase</fullName>
    </submittedName>
</protein>
<gene>
    <name evidence="2" type="ORF">C7959_14212</name>
</gene>
<dbReference type="PANTHER" id="PTHR13754">
    <property type="entry name" value="METALLO-BETA-LACTAMASE SUPERFAMILY PROTEIN"/>
    <property type="match status" value="1"/>
</dbReference>
<reference evidence="2 3" key="1">
    <citation type="submission" date="2019-03" db="EMBL/GenBank/DDBJ databases">
        <title>Subsurface microbial communities from deep shales in Ohio and West Virginia, USA.</title>
        <authorList>
            <person name="Wrighton K."/>
        </authorList>
    </citation>
    <scope>NUCLEOTIDE SEQUENCE [LARGE SCALE GENOMIC DNA]</scope>
    <source>
        <strain evidence="2 3">MSL 6dP</strain>
    </source>
</reference>
<feature type="domain" description="Metallo-beta-lactamase" evidence="1">
    <location>
        <begin position="24"/>
        <end position="88"/>
    </location>
</feature>
<dbReference type="InterPro" id="IPR001279">
    <property type="entry name" value="Metallo-B-lactamas"/>
</dbReference>
<sequence length="278" mass="31233">MKLTVLIDNNTLTDRYFIGEAGISFFIESEGIKLLFDAGYSDAFIQNASKMNLDLLDLNYIVLSHGHLDHSWGLEPLSRRYMEAKIEGQINKISKLVAHPLIFEAKSIDETPIGMNLSQEFIEDIFTLNLSKDPIWLTEKLVFLGEIPRKFKFEAQDPIGVRKSNNLEVEDYLLDDSALAFISADGLVIVTGCSHSGICNIVEYAKQITKVNEVSEIIGGFHLLDPGAKQMEETKDYLSKLDLTALYPCHCTDLKSKFELAKIVEIKEVGVGLHLEFN</sequence>
<dbReference type="GO" id="GO:0016740">
    <property type="term" value="F:transferase activity"/>
    <property type="evidence" value="ECO:0007669"/>
    <property type="project" value="TreeGrafter"/>
</dbReference>